<evidence type="ECO:0000259" key="9">
    <source>
        <dbReference type="Pfam" id="PF00890"/>
    </source>
</evidence>
<dbReference type="InterPro" id="IPR036188">
    <property type="entry name" value="FAD/NAD-bd_sf"/>
</dbReference>
<protein>
    <recommendedName>
        <fullName evidence="8">3-oxosteroid 1-dehydrogenase</fullName>
        <ecNumber evidence="7">1.3.99.4</ecNumber>
    </recommendedName>
</protein>
<comment type="cofactor">
    <cofactor evidence="1">
        <name>FAD</name>
        <dbReference type="ChEBI" id="CHEBI:57692"/>
    </cofactor>
</comment>
<proteinExistence type="inferred from homology"/>
<evidence type="ECO:0000256" key="6">
    <source>
        <dbReference type="ARBA" id="ARBA00061147"/>
    </source>
</evidence>
<evidence type="ECO:0000313" key="11">
    <source>
        <dbReference type="Proteomes" id="UP000237440"/>
    </source>
</evidence>
<comment type="similarity">
    <text evidence="6">Belongs to the FAD-dependent oxidoreductase 2 family. 3-oxosteroid dehydrogenase subfamily.</text>
</comment>
<organism evidence="10 11">
    <name type="scientific">Pseudomonas laurylsulfativorans</name>
    <dbReference type="NCBI Taxonomy" id="1943631"/>
    <lineage>
        <taxon>Bacteria</taxon>
        <taxon>Pseudomonadati</taxon>
        <taxon>Pseudomonadota</taxon>
        <taxon>Gammaproteobacteria</taxon>
        <taxon>Pseudomonadales</taxon>
        <taxon>Pseudomonadaceae</taxon>
        <taxon>Pseudomonas</taxon>
    </lineage>
</organism>
<dbReference type="OrthoDB" id="9813348at2"/>
<dbReference type="FunFam" id="3.50.50.60:FF:000208">
    <property type="entry name" value="3-ketosteroid dehydrogenase"/>
    <property type="match status" value="1"/>
</dbReference>
<feature type="domain" description="FAD-dependent oxidoreductase 2 FAD-binding" evidence="9">
    <location>
        <begin position="14"/>
        <end position="553"/>
    </location>
</feature>
<dbReference type="SUPFAM" id="SSF56425">
    <property type="entry name" value="Succinate dehydrogenase/fumarate reductase flavoprotein, catalytic domain"/>
    <property type="match status" value="1"/>
</dbReference>
<evidence type="ECO:0000256" key="1">
    <source>
        <dbReference type="ARBA" id="ARBA00001974"/>
    </source>
</evidence>
<evidence type="ECO:0000256" key="4">
    <source>
        <dbReference type="ARBA" id="ARBA00023002"/>
    </source>
</evidence>
<dbReference type="Pfam" id="PF00890">
    <property type="entry name" value="FAD_binding_2"/>
    <property type="match status" value="1"/>
</dbReference>
<keyword evidence="2" id="KW-0285">Flavoprotein</keyword>
<evidence type="ECO:0000313" key="10">
    <source>
        <dbReference type="EMBL" id="POF42396.1"/>
    </source>
</evidence>
<dbReference type="PANTHER" id="PTHR43400:SF10">
    <property type="entry name" value="3-OXOSTEROID 1-DEHYDROGENASE"/>
    <property type="match status" value="1"/>
</dbReference>
<dbReference type="SUPFAM" id="SSF51905">
    <property type="entry name" value="FAD/NAD(P)-binding domain"/>
    <property type="match status" value="1"/>
</dbReference>
<dbReference type="Gene3D" id="3.50.50.60">
    <property type="entry name" value="FAD/NAD(P)-binding domain"/>
    <property type="match status" value="2"/>
</dbReference>
<keyword evidence="3" id="KW-0274">FAD</keyword>
<dbReference type="GO" id="GO:0008202">
    <property type="term" value="P:steroid metabolic process"/>
    <property type="evidence" value="ECO:0007669"/>
    <property type="project" value="UniProtKB-ARBA"/>
</dbReference>
<dbReference type="EC" id="1.3.99.4" evidence="7"/>
<reference evidence="11" key="1">
    <citation type="submission" date="2017-02" db="EMBL/GenBank/DDBJ databases">
        <authorList>
            <person name="Furmanczyk E.M."/>
        </authorList>
    </citation>
    <scope>NUCLEOTIDE SEQUENCE [LARGE SCALE GENOMIC DNA]</scope>
    <source>
        <strain evidence="11">AP3_22</strain>
    </source>
</reference>
<keyword evidence="11" id="KW-1185">Reference proteome</keyword>
<evidence type="ECO:0000256" key="7">
    <source>
        <dbReference type="ARBA" id="ARBA00066536"/>
    </source>
</evidence>
<evidence type="ECO:0000256" key="5">
    <source>
        <dbReference type="ARBA" id="ARBA00051951"/>
    </source>
</evidence>
<evidence type="ECO:0000256" key="2">
    <source>
        <dbReference type="ARBA" id="ARBA00022630"/>
    </source>
</evidence>
<dbReference type="InterPro" id="IPR027477">
    <property type="entry name" value="Succ_DH/fumarate_Rdtase_cat_sf"/>
</dbReference>
<dbReference type="InterPro" id="IPR003953">
    <property type="entry name" value="FAD-dep_OxRdtase_2_FAD-bd"/>
</dbReference>
<dbReference type="RefSeq" id="WP_103395188.1">
    <property type="nucleotide sequence ID" value="NZ_MUJK01000003.1"/>
</dbReference>
<dbReference type="Proteomes" id="UP000237440">
    <property type="component" value="Unassembled WGS sequence"/>
</dbReference>
<accession>A0A2S3VR11</accession>
<name>A0A2S3VR11_9PSED</name>
<gene>
    <name evidence="10" type="ORF">B0D71_13315</name>
</gene>
<dbReference type="InterPro" id="IPR050315">
    <property type="entry name" value="FAD-oxidoreductase_2"/>
</dbReference>
<dbReference type="AlphaFoldDB" id="A0A2S3VR11"/>
<keyword evidence="4" id="KW-0560">Oxidoreductase</keyword>
<dbReference type="EMBL" id="MUJK01000003">
    <property type="protein sequence ID" value="POF42396.1"/>
    <property type="molecule type" value="Genomic_DNA"/>
</dbReference>
<sequence length="585" mass="64133">MSMKVSIENKKCAVLVVGSGAGALLAANRAHDLGLHVIVIEKSDRYGGTSALSGGGIWIPNNRDIRNQDNFDNALTYFKACTHGLVSEDKLRAYLDSAPEMVEYMRNQVGVKYNAVQNYSDYCQQLPGALDTGRTMFVEPVDAGILGEDFFALREADMGAKLFGRIALDYYDGQLLGARAKGWKRKIFSLIWNYWSDLAWRVKTRRDRRVTMGNALVAGLRIGLKERKVPILLNTRLERFIVENGMVTGAIVSRDSNEFSIHANHAVIVGSGGFEQNQTLRSTHLPLPTQAEWSVTPMHNNTGDALLAGESIGADTEFMHEAWWAPTVRIPAADTPNVNMRSALFIERSYAHSLCVNRLGKRFSNEAMSYNDFGHEMLKDNSVTGANAPCWFIFDASYRKKNILGRIMPGSIMPDSSLPPEWWDTVLYRADSISTLANKIGVSPGTLNDTIQVFNEYAKTGIDLDFNRGHYSFDRFYCDPRHKPNPSLGALDRPPYYAIRVDLGDLGTKGGLKVDSDANVLDLAGNPIPGLYAIGNASGAVTADSYPGAGGTLGPALTFGYRAANHIAQSAQHKTVLAASPTIHA</sequence>
<evidence type="ECO:0000256" key="3">
    <source>
        <dbReference type="ARBA" id="ARBA00022827"/>
    </source>
</evidence>
<comment type="catalytic activity">
    <reaction evidence="5">
        <text>a 3-oxosteroid + A = a 3-oxo-Delta(1)-steroid + AH2</text>
        <dbReference type="Rhea" id="RHEA:13329"/>
        <dbReference type="ChEBI" id="CHEBI:13193"/>
        <dbReference type="ChEBI" id="CHEBI:17499"/>
        <dbReference type="ChEBI" id="CHEBI:20156"/>
        <dbReference type="ChEBI" id="CHEBI:47788"/>
        <dbReference type="EC" id="1.3.99.4"/>
    </reaction>
</comment>
<dbReference type="Gene3D" id="3.90.700.10">
    <property type="entry name" value="Succinate dehydrogenase/fumarate reductase flavoprotein, catalytic domain"/>
    <property type="match status" value="1"/>
</dbReference>
<evidence type="ECO:0000256" key="8">
    <source>
        <dbReference type="ARBA" id="ARBA00069709"/>
    </source>
</evidence>
<dbReference type="PANTHER" id="PTHR43400">
    <property type="entry name" value="FUMARATE REDUCTASE"/>
    <property type="match status" value="1"/>
</dbReference>
<dbReference type="GO" id="GO:0047571">
    <property type="term" value="F:3-oxosteroid 1-dehydrogenase activity"/>
    <property type="evidence" value="ECO:0007669"/>
    <property type="project" value="UniProtKB-EC"/>
</dbReference>
<comment type="caution">
    <text evidence="10">The sequence shown here is derived from an EMBL/GenBank/DDBJ whole genome shotgun (WGS) entry which is preliminary data.</text>
</comment>